<dbReference type="EMBL" id="JAEPRA010000011">
    <property type="protein sequence ID" value="KAG2178362.1"/>
    <property type="molecule type" value="Genomic_DNA"/>
</dbReference>
<protein>
    <recommendedName>
        <fullName evidence="6">Geranylgeranyl pyrophosphate synthase</fullName>
    </recommendedName>
</protein>
<comment type="similarity">
    <text evidence="3">Belongs to the FPP/GGPP synthase family.</text>
</comment>
<dbReference type="SFLD" id="SFLDS00005">
    <property type="entry name" value="Isoprenoid_Synthase_Type_I"/>
    <property type="match status" value="1"/>
</dbReference>
<dbReference type="Pfam" id="PF00348">
    <property type="entry name" value="polyprenyl_synt"/>
    <property type="match status" value="1"/>
</dbReference>
<dbReference type="InterPro" id="IPR033749">
    <property type="entry name" value="Polyprenyl_synt_CS"/>
</dbReference>
<dbReference type="InterPro" id="IPR008949">
    <property type="entry name" value="Isoprenoid_synthase_dom_sf"/>
</dbReference>
<dbReference type="PANTHER" id="PTHR12001:SF44">
    <property type="entry name" value="GERANYLGERANYL PYROPHOSPHATE SYNTHASE"/>
    <property type="match status" value="1"/>
</dbReference>
<proteinExistence type="inferred from homology"/>
<evidence type="ECO:0000256" key="1">
    <source>
        <dbReference type="ARBA" id="ARBA00022723"/>
    </source>
</evidence>
<keyword evidence="2" id="KW-0460">Magnesium</keyword>
<name>A0A8H7PQD5_9FUNG</name>
<gene>
    <name evidence="4" type="ORF">INT44_001514</name>
</gene>
<dbReference type="PROSITE" id="PS00444">
    <property type="entry name" value="POLYPRENYL_SYNTHASE_2"/>
    <property type="match status" value="1"/>
</dbReference>
<dbReference type="PROSITE" id="PS00723">
    <property type="entry name" value="POLYPRENYL_SYNTHASE_1"/>
    <property type="match status" value="1"/>
</dbReference>
<dbReference type="AlphaFoldDB" id="A0A8H7PQD5"/>
<dbReference type="SUPFAM" id="SSF48576">
    <property type="entry name" value="Terpenoid synthases"/>
    <property type="match status" value="1"/>
</dbReference>
<keyword evidence="5" id="KW-1185">Reference proteome</keyword>
<evidence type="ECO:0000256" key="3">
    <source>
        <dbReference type="RuleBase" id="RU004466"/>
    </source>
</evidence>
<dbReference type="PANTHER" id="PTHR12001">
    <property type="entry name" value="GERANYLGERANYL PYROPHOSPHATE SYNTHASE"/>
    <property type="match status" value="1"/>
</dbReference>
<evidence type="ECO:0000313" key="5">
    <source>
        <dbReference type="Proteomes" id="UP000612746"/>
    </source>
</evidence>
<dbReference type="Gene3D" id="1.10.600.10">
    <property type="entry name" value="Farnesyl Diphosphate Synthase"/>
    <property type="match status" value="1"/>
</dbReference>
<accession>A0A8H7PQD5</accession>
<sequence>MAFPMSVVILQCSNFIYFLTSLISLMVMAATADKTLQSVLWSLGKNGNVDEMSTKPPKDTKISPTLLPKLTKEPAVKANDSSRKTELALVSMDFNHGTDYVHNNDPILLAPYNYLIGHPGKSIRSKMIQAFNHWLQVPAKSLAIITRVVEMLHNASLLVDDIEDDSTLRRGAPVAHHIYGMAQTINCANYAYFLALQELQKLNSVQMMTIFSEEILNLHRGQGIELFWRDSITCPTEEEFIDMINSKTGGLLRLAVRLMMAASNVEMDYTRLVNLIGIHFQIRDDYMNLQSKHYTDSKGFCEDLSEGKFSFPVIHSIRANPNDRQLLEILKQKPQSVELKQYALKLMEATNTFDYTKQYLRDLFIDIQQEVCKFGNNPVLDKILVQLDVQD</sequence>
<dbReference type="GO" id="GO:0004659">
    <property type="term" value="F:prenyltransferase activity"/>
    <property type="evidence" value="ECO:0007669"/>
    <property type="project" value="InterPro"/>
</dbReference>
<evidence type="ECO:0008006" key="6">
    <source>
        <dbReference type="Google" id="ProtNLM"/>
    </source>
</evidence>
<dbReference type="OrthoDB" id="6921389at2759"/>
<dbReference type="GO" id="GO:0046872">
    <property type="term" value="F:metal ion binding"/>
    <property type="evidence" value="ECO:0007669"/>
    <property type="project" value="UniProtKB-KW"/>
</dbReference>
<evidence type="ECO:0000313" key="4">
    <source>
        <dbReference type="EMBL" id="KAG2178362.1"/>
    </source>
</evidence>
<dbReference type="CDD" id="cd00685">
    <property type="entry name" value="Trans_IPPS_HT"/>
    <property type="match status" value="1"/>
</dbReference>
<reference evidence="4" key="1">
    <citation type="submission" date="2020-12" db="EMBL/GenBank/DDBJ databases">
        <title>Metabolic potential, ecology and presence of endohyphal bacteria is reflected in genomic diversity of Mucoromycotina.</title>
        <authorList>
            <person name="Muszewska A."/>
            <person name="Okrasinska A."/>
            <person name="Steczkiewicz K."/>
            <person name="Drgas O."/>
            <person name="Orlowska M."/>
            <person name="Perlinska-Lenart U."/>
            <person name="Aleksandrzak-Piekarczyk T."/>
            <person name="Szatraj K."/>
            <person name="Zielenkiewicz U."/>
            <person name="Pilsyk S."/>
            <person name="Malc E."/>
            <person name="Mieczkowski P."/>
            <person name="Kruszewska J.S."/>
            <person name="Biernat P."/>
            <person name="Pawlowska J."/>
        </authorList>
    </citation>
    <scope>NUCLEOTIDE SEQUENCE</scope>
    <source>
        <strain evidence="4">WA0000051536</strain>
    </source>
</reference>
<dbReference type="InterPro" id="IPR000092">
    <property type="entry name" value="Polyprenyl_synt"/>
</dbReference>
<keyword evidence="1" id="KW-0479">Metal-binding</keyword>
<organism evidence="4 5">
    <name type="scientific">Umbelopsis vinacea</name>
    <dbReference type="NCBI Taxonomy" id="44442"/>
    <lineage>
        <taxon>Eukaryota</taxon>
        <taxon>Fungi</taxon>
        <taxon>Fungi incertae sedis</taxon>
        <taxon>Mucoromycota</taxon>
        <taxon>Mucoromycotina</taxon>
        <taxon>Umbelopsidomycetes</taxon>
        <taxon>Umbelopsidales</taxon>
        <taxon>Umbelopsidaceae</taxon>
        <taxon>Umbelopsis</taxon>
    </lineage>
</organism>
<comment type="caution">
    <text evidence="4">The sequence shown here is derived from an EMBL/GenBank/DDBJ whole genome shotgun (WGS) entry which is preliminary data.</text>
</comment>
<keyword evidence="3" id="KW-0808">Transferase</keyword>
<evidence type="ECO:0000256" key="2">
    <source>
        <dbReference type="ARBA" id="ARBA00022842"/>
    </source>
</evidence>
<dbReference type="GO" id="GO:0008299">
    <property type="term" value="P:isoprenoid biosynthetic process"/>
    <property type="evidence" value="ECO:0007669"/>
    <property type="project" value="InterPro"/>
</dbReference>
<dbReference type="Proteomes" id="UP000612746">
    <property type="component" value="Unassembled WGS sequence"/>
</dbReference>